<feature type="chain" id="PRO_5046415043" evidence="1">
    <location>
        <begin position="26"/>
        <end position="443"/>
    </location>
</feature>
<gene>
    <name evidence="3" type="ORF">GCM10025759_35890</name>
</gene>
<dbReference type="InterPro" id="IPR051781">
    <property type="entry name" value="Metallo-dep_Hydrolase"/>
</dbReference>
<dbReference type="PANTHER" id="PTHR43135:SF3">
    <property type="entry name" value="ALPHA-D-RIBOSE 1-METHYLPHOSPHONATE 5-TRIPHOSPHATE DIPHOSPHATASE"/>
    <property type="match status" value="1"/>
</dbReference>
<dbReference type="InterPro" id="IPR006680">
    <property type="entry name" value="Amidohydro-rel"/>
</dbReference>
<protein>
    <submittedName>
        <fullName evidence="3">Xaa-Pro dipeptidase</fullName>
    </submittedName>
</protein>
<dbReference type="Gene3D" id="3.20.20.140">
    <property type="entry name" value="Metal-dependent hydrolases"/>
    <property type="match status" value="1"/>
</dbReference>
<evidence type="ECO:0000313" key="4">
    <source>
        <dbReference type="Proteomes" id="UP001501083"/>
    </source>
</evidence>
<dbReference type="Proteomes" id="UP001501083">
    <property type="component" value="Unassembled WGS sequence"/>
</dbReference>
<keyword evidence="4" id="KW-1185">Reference proteome</keyword>
<sequence length="443" mass="47782">MLRNRLGLALLSSLTAFVAAGSAHAEALVDTSVETAPQGGEVVVTAQRLLDVRSGRMIENPQVLVRDGRIVEVGRVGASVPAGARRIDLPGMTLLPGLIDMHVHLDADPGYGGYTGLQFNDRFWSMVSVVHAQRTLMAGFTTVRNVGSDDWNDVGLREAIDEGKLTGPRIVTAAYSFGSTGGHCDSTFFPPSMDERSPYNADTPEEGRKRVRELRKYGAQVIKICATGGVFSRNTEPGQQQMSLGEMKAIADEAHQWGLKVAAHAHGAAGIKDAIRAGIDTIEHASLIDDEGIRLARQHGAWLSMDIYNTDYTQAEGRRNGVLEDNLRKDREVGDIQRENFRRAHAAGAKMVFGTDAGIYPHGDNAKQFAVMVRYGMTPLQAIQAATLSASQALGRDDVGVVEANRFADMIAVPGDPTRDVAQLEHVPFVMKGGVVVKDATTR</sequence>
<dbReference type="EMBL" id="BAABKY010000006">
    <property type="protein sequence ID" value="GAA5083203.1"/>
    <property type="molecule type" value="Genomic_DNA"/>
</dbReference>
<dbReference type="SUPFAM" id="SSF51338">
    <property type="entry name" value="Composite domain of metallo-dependent hydrolases"/>
    <property type="match status" value="1"/>
</dbReference>
<evidence type="ECO:0000256" key="1">
    <source>
        <dbReference type="SAM" id="SignalP"/>
    </source>
</evidence>
<dbReference type="PANTHER" id="PTHR43135">
    <property type="entry name" value="ALPHA-D-RIBOSE 1-METHYLPHOSPHONATE 5-TRIPHOSPHATE DIPHOSPHATASE"/>
    <property type="match status" value="1"/>
</dbReference>
<dbReference type="Gene3D" id="2.30.40.10">
    <property type="entry name" value="Urease, subunit C, domain 1"/>
    <property type="match status" value="1"/>
</dbReference>
<dbReference type="Pfam" id="PF01979">
    <property type="entry name" value="Amidohydro_1"/>
    <property type="match status" value="1"/>
</dbReference>
<reference evidence="4" key="1">
    <citation type="journal article" date="2019" name="Int. J. Syst. Evol. Microbiol.">
        <title>The Global Catalogue of Microorganisms (GCM) 10K type strain sequencing project: providing services to taxonomists for standard genome sequencing and annotation.</title>
        <authorList>
            <consortium name="The Broad Institute Genomics Platform"/>
            <consortium name="The Broad Institute Genome Sequencing Center for Infectious Disease"/>
            <person name="Wu L."/>
            <person name="Ma J."/>
        </authorList>
    </citation>
    <scope>NUCLEOTIDE SEQUENCE [LARGE SCALE GENOMIC DNA]</scope>
    <source>
        <strain evidence="4">JCM 19212</strain>
    </source>
</reference>
<accession>A0ABP9LQ49</accession>
<feature type="signal peptide" evidence="1">
    <location>
        <begin position="1"/>
        <end position="25"/>
    </location>
</feature>
<dbReference type="InterPro" id="IPR011059">
    <property type="entry name" value="Metal-dep_hydrolase_composite"/>
</dbReference>
<organism evidence="3 4">
    <name type="scientific">Lysobacter panacisoli</name>
    <dbReference type="NCBI Taxonomy" id="1255263"/>
    <lineage>
        <taxon>Bacteria</taxon>
        <taxon>Pseudomonadati</taxon>
        <taxon>Pseudomonadota</taxon>
        <taxon>Gammaproteobacteria</taxon>
        <taxon>Lysobacterales</taxon>
        <taxon>Lysobacteraceae</taxon>
        <taxon>Lysobacter</taxon>
    </lineage>
</organism>
<feature type="domain" description="Amidohydrolase-related" evidence="2">
    <location>
        <begin position="93"/>
        <end position="437"/>
    </location>
</feature>
<dbReference type="RefSeq" id="WP_158983738.1">
    <property type="nucleotide sequence ID" value="NZ_BAABKY010000006.1"/>
</dbReference>
<dbReference type="InterPro" id="IPR057744">
    <property type="entry name" value="OTAase-like"/>
</dbReference>
<keyword evidence="1" id="KW-0732">Signal</keyword>
<proteinExistence type="predicted"/>
<dbReference type="InterPro" id="IPR032466">
    <property type="entry name" value="Metal_Hydrolase"/>
</dbReference>
<dbReference type="SUPFAM" id="SSF51556">
    <property type="entry name" value="Metallo-dependent hydrolases"/>
    <property type="match status" value="1"/>
</dbReference>
<evidence type="ECO:0000259" key="2">
    <source>
        <dbReference type="Pfam" id="PF01979"/>
    </source>
</evidence>
<dbReference type="CDD" id="cd01299">
    <property type="entry name" value="Met_dep_hydrolase_A"/>
    <property type="match status" value="1"/>
</dbReference>
<name>A0ABP9LQ49_9GAMM</name>
<comment type="caution">
    <text evidence="3">The sequence shown here is derived from an EMBL/GenBank/DDBJ whole genome shotgun (WGS) entry which is preliminary data.</text>
</comment>
<evidence type="ECO:0000313" key="3">
    <source>
        <dbReference type="EMBL" id="GAA5083203.1"/>
    </source>
</evidence>